<dbReference type="SUPFAM" id="SSF48179">
    <property type="entry name" value="6-phosphogluconate dehydrogenase C-terminal domain-like"/>
    <property type="match status" value="1"/>
</dbReference>
<dbReference type="InterPro" id="IPR029154">
    <property type="entry name" value="HIBADH-like_NADP-bd"/>
</dbReference>
<organism evidence="4 5">
    <name type="scientific">Paraburkholderia phenoliruptrix</name>
    <dbReference type="NCBI Taxonomy" id="252970"/>
    <lineage>
        <taxon>Bacteria</taxon>
        <taxon>Pseudomonadati</taxon>
        <taxon>Pseudomonadota</taxon>
        <taxon>Betaproteobacteria</taxon>
        <taxon>Burkholderiales</taxon>
        <taxon>Burkholderiaceae</taxon>
        <taxon>Paraburkholderia</taxon>
    </lineage>
</organism>
<dbReference type="InterPro" id="IPR006115">
    <property type="entry name" value="6PGDH_NADP-bd"/>
</dbReference>
<sequence length="362" mass="36116">MEIGFCGPGLMGAPMIRHLLRAGHTVHVWNRTRAKAEALAAHGAKVVDTPRELAGRCDAVLLCLADAAAVEQTVFGPAGLLDAGGDSAPRRVRWIVDHSSIPPAATRALARRAAELTGETSGKMSGEPAGESALRAGAGAAPEAGAALAATGREAAVSAAPASSASSAAPANTPATPATAPIGWIDAPVSGGVAGAEAGTLAVMAGGATADVEAVRPLLAAYAARVTHMGDVGAGQTAKLCNQTIVTATIAAIAEAVSLAARSGIDAARLPEALAGGWADSVLLQSFVPRMTQGGFAPIGALRTFQKDVDTVAATAYETGTPMPVASTVQQLLRLGAAMGLGEADFSAFIDILQTPRGDARQ</sequence>
<dbReference type="GO" id="GO:0008679">
    <property type="term" value="F:2-hydroxy-3-oxopropionate reductase activity"/>
    <property type="evidence" value="ECO:0007669"/>
    <property type="project" value="UniProtKB-EC"/>
</dbReference>
<keyword evidence="4" id="KW-0560">Oxidoreductase</keyword>
<dbReference type="PANTHER" id="PTHR43060">
    <property type="entry name" value="3-HYDROXYISOBUTYRATE DEHYDROGENASE-LIKE 1, MITOCHONDRIAL-RELATED"/>
    <property type="match status" value="1"/>
</dbReference>
<dbReference type="Gene3D" id="3.40.50.720">
    <property type="entry name" value="NAD(P)-binding Rossmann-like Domain"/>
    <property type="match status" value="2"/>
</dbReference>
<name>A0A6J5BSP1_9BURK</name>
<evidence type="ECO:0000313" key="4">
    <source>
        <dbReference type="EMBL" id="CAB3714781.1"/>
    </source>
</evidence>
<feature type="domain" description="6-phosphogluconate dehydrogenase NADP-binding" evidence="2">
    <location>
        <begin position="2"/>
        <end position="115"/>
    </location>
</feature>
<gene>
    <name evidence="4" type="primary">garR</name>
    <name evidence="4" type="ORF">LMG22037_04284</name>
</gene>
<feature type="region of interest" description="Disordered" evidence="1">
    <location>
        <begin position="111"/>
        <end position="137"/>
    </location>
</feature>
<feature type="domain" description="6-phosphogluconate dehydrogenase NADP-binding" evidence="2">
    <location>
        <begin position="180"/>
        <end position="230"/>
    </location>
</feature>
<accession>A0A6J5BSP1</accession>
<evidence type="ECO:0000313" key="5">
    <source>
        <dbReference type="Proteomes" id="UP000494249"/>
    </source>
</evidence>
<dbReference type="Pfam" id="PF03446">
    <property type="entry name" value="NAD_binding_2"/>
    <property type="match status" value="2"/>
</dbReference>
<dbReference type="RefSeq" id="WP_035479735.1">
    <property type="nucleotide sequence ID" value="NZ_CADFGL010000020.1"/>
</dbReference>
<dbReference type="GO" id="GO:0050661">
    <property type="term" value="F:NADP binding"/>
    <property type="evidence" value="ECO:0007669"/>
    <property type="project" value="InterPro"/>
</dbReference>
<dbReference type="AlphaFoldDB" id="A0A6J5BSP1"/>
<dbReference type="InterPro" id="IPR036291">
    <property type="entry name" value="NAD(P)-bd_dom_sf"/>
</dbReference>
<dbReference type="Pfam" id="PF14833">
    <property type="entry name" value="NAD_binding_11"/>
    <property type="match status" value="1"/>
</dbReference>
<dbReference type="PANTHER" id="PTHR43060:SF15">
    <property type="entry name" value="3-HYDROXYISOBUTYRATE DEHYDROGENASE-LIKE 1, MITOCHONDRIAL-RELATED"/>
    <property type="match status" value="1"/>
</dbReference>
<dbReference type="GO" id="GO:0051287">
    <property type="term" value="F:NAD binding"/>
    <property type="evidence" value="ECO:0007669"/>
    <property type="project" value="InterPro"/>
</dbReference>
<evidence type="ECO:0000256" key="1">
    <source>
        <dbReference type="SAM" id="MobiDB-lite"/>
    </source>
</evidence>
<evidence type="ECO:0000259" key="3">
    <source>
        <dbReference type="Pfam" id="PF14833"/>
    </source>
</evidence>
<reference evidence="4 5" key="1">
    <citation type="submission" date="2020-04" db="EMBL/GenBank/DDBJ databases">
        <authorList>
            <person name="De Canck E."/>
        </authorList>
    </citation>
    <scope>NUCLEOTIDE SEQUENCE [LARGE SCALE GENOMIC DNA]</scope>
    <source>
        <strain evidence="4 5">LMG 22037</strain>
    </source>
</reference>
<dbReference type="InterPro" id="IPR013328">
    <property type="entry name" value="6PGD_dom2"/>
</dbReference>
<dbReference type="SUPFAM" id="SSF51735">
    <property type="entry name" value="NAD(P)-binding Rossmann-fold domains"/>
    <property type="match status" value="2"/>
</dbReference>
<dbReference type="Proteomes" id="UP000494249">
    <property type="component" value="Unassembled WGS sequence"/>
</dbReference>
<dbReference type="Gene3D" id="1.10.1040.10">
    <property type="entry name" value="N-(1-d-carboxylethyl)-l-norvaline Dehydrogenase, domain 2"/>
    <property type="match status" value="1"/>
</dbReference>
<feature type="domain" description="3-hydroxyisobutyrate dehydrogenase-like NAD-binding" evidence="3">
    <location>
        <begin position="233"/>
        <end position="352"/>
    </location>
</feature>
<protein>
    <submittedName>
        <fullName evidence="4">2-hydroxy-3-oxopropionate reductase</fullName>
        <ecNumber evidence="4">1.1.1.60</ecNumber>
    </submittedName>
</protein>
<proteinExistence type="predicted"/>
<dbReference type="EC" id="1.1.1.60" evidence="4"/>
<dbReference type="InterPro" id="IPR008927">
    <property type="entry name" value="6-PGluconate_DH-like_C_sf"/>
</dbReference>
<evidence type="ECO:0000259" key="2">
    <source>
        <dbReference type="Pfam" id="PF03446"/>
    </source>
</evidence>
<dbReference type="EMBL" id="CADIKB010000023">
    <property type="protein sequence ID" value="CAB3714781.1"/>
    <property type="molecule type" value="Genomic_DNA"/>
</dbReference>